<organism evidence="15 16">
    <name type="scientific">Methanomassiliicoccus intestinalis (strain Issoire-Mx1)</name>
    <dbReference type="NCBI Taxonomy" id="1295009"/>
    <lineage>
        <taxon>Archaea</taxon>
        <taxon>Methanobacteriati</taxon>
        <taxon>Thermoplasmatota</taxon>
        <taxon>Thermoplasmata</taxon>
        <taxon>Methanomassiliicoccales</taxon>
        <taxon>Methanomassiliicoccaceae</taxon>
        <taxon>Methanomassiliicoccus</taxon>
    </lineage>
</organism>
<dbReference type="GO" id="GO:0046872">
    <property type="term" value="F:metal ion binding"/>
    <property type="evidence" value="ECO:0007669"/>
    <property type="project" value="UniProtKB-UniRule"/>
</dbReference>
<evidence type="ECO:0000256" key="10">
    <source>
        <dbReference type="HAMAP-Rule" id="MF_02227"/>
    </source>
</evidence>
<feature type="binding site" evidence="10 13">
    <location>
        <position position="34"/>
    </location>
    <ligand>
        <name>a divalent metal cation</name>
        <dbReference type="ChEBI" id="CHEBI:60240"/>
    </ligand>
</feature>
<feature type="active site" description="Proton donor" evidence="10 12">
    <location>
        <position position="176"/>
    </location>
</feature>
<feature type="binding site" evidence="10 13">
    <location>
        <position position="67"/>
    </location>
    <ligand>
        <name>a divalent metal cation</name>
        <dbReference type="ChEBI" id="CHEBI:60240"/>
    </ligand>
</feature>
<feature type="binding site" evidence="10 14">
    <location>
        <position position="67"/>
    </location>
    <ligand>
        <name>substrate</name>
    </ligand>
</feature>
<feature type="binding site" evidence="10 14">
    <location>
        <begin position="143"/>
        <end position="146"/>
    </location>
    <ligand>
        <name>substrate</name>
    </ligand>
</feature>
<dbReference type="FunFam" id="3.20.20.70:FF:000004">
    <property type="entry name" value="Ribulose-phosphate 3-epimerase"/>
    <property type="match status" value="1"/>
</dbReference>
<evidence type="ECO:0000256" key="14">
    <source>
        <dbReference type="PIRSR" id="PIRSR001461-3"/>
    </source>
</evidence>
<dbReference type="PIRSF" id="PIRSF001461">
    <property type="entry name" value="RPE"/>
    <property type="match status" value="1"/>
</dbReference>
<evidence type="ECO:0000313" key="15">
    <source>
        <dbReference type="EMBL" id="AGN26108.1"/>
    </source>
</evidence>
<dbReference type="PROSITE" id="PS01086">
    <property type="entry name" value="RIBUL_P_3_EPIMER_2"/>
    <property type="match status" value="1"/>
</dbReference>
<dbReference type="GO" id="GO:0019323">
    <property type="term" value="P:pentose catabolic process"/>
    <property type="evidence" value="ECO:0007669"/>
    <property type="project" value="UniProtKB-UniRule"/>
</dbReference>
<keyword evidence="10 11" id="KW-0119">Carbohydrate metabolism</keyword>
<dbReference type="InParanoid" id="R9T9Q8"/>
<comment type="cofactor">
    <cofactor evidence="10 13">
        <name>a divalent metal cation</name>
        <dbReference type="ChEBI" id="CHEBI:60240"/>
    </cofactor>
    <text evidence="10 13">Binds 1 divalent metal cation per subunit.</text>
</comment>
<dbReference type="GO" id="GO:0005737">
    <property type="term" value="C:cytoplasm"/>
    <property type="evidence" value="ECO:0007669"/>
    <property type="project" value="UniProtKB-ARBA"/>
</dbReference>
<keyword evidence="16" id="KW-1185">Reference proteome</keyword>
<reference evidence="15 16" key="1">
    <citation type="journal article" date="2013" name="Genome Announc.">
        <title>Genome sequence of 'Candidatus Methanomassiliicoccus intestinalis' Issoire-Mx1, a third thermoplasmatales-related methanogenic archaeon from human feces.</title>
        <authorList>
            <person name="Borrel G."/>
            <person name="Harris H.M."/>
            <person name="Parisot N."/>
            <person name="Gaci N."/>
            <person name="Tottey W."/>
            <person name="Mihajlovski A."/>
            <person name="Deane J."/>
            <person name="Gribaldo S."/>
            <person name="Bardot O."/>
            <person name="Peyretaillade E."/>
            <person name="Peyret P."/>
            <person name="O'Toole P.W."/>
            <person name="Brugere J.F."/>
        </authorList>
    </citation>
    <scope>NUCLEOTIDE SEQUENCE [LARGE SCALE GENOMIC DNA]</scope>
    <source>
        <strain evidence="15 16">Issoire-Mx1</strain>
    </source>
</reference>
<protein>
    <recommendedName>
        <fullName evidence="7 10">Ribulose-phosphate 3-epimerase</fullName>
        <ecNumber evidence="7 10">5.1.3.1</ecNumber>
    </recommendedName>
</protein>
<evidence type="ECO:0000256" key="8">
    <source>
        <dbReference type="ARBA" id="ARBA00022723"/>
    </source>
</evidence>
<feature type="binding site" evidence="10 13">
    <location>
        <position position="36"/>
    </location>
    <ligand>
        <name>a divalent metal cation</name>
        <dbReference type="ChEBI" id="CHEBI:60240"/>
    </ligand>
</feature>
<feature type="binding site" evidence="10 14">
    <location>
        <begin position="198"/>
        <end position="199"/>
    </location>
    <ligand>
        <name>substrate</name>
    </ligand>
</feature>
<accession>R9T9Q8</accession>
<dbReference type="Proteomes" id="UP000014070">
    <property type="component" value="Chromosome"/>
</dbReference>
<dbReference type="GO" id="GO:0004750">
    <property type="term" value="F:D-ribulose-phosphate 3-epimerase activity"/>
    <property type="evidence" value="ECO:0007669"/>
    <property type="project" value="UniProtKB-UniRule"/>
</dbReference>
<evidence type="ECO:0000256" key="1">
    <source>
        <dbReference type="ARBA" id="ARBA00001782"/>
    </source>
</evidence>
<dbReference type="InterPro" id="IPR013785">
    <property type="entry name" value="Aldolase_TIM"/>
</dbReference>
<dbReference type="PANTHER" id="PTHR11749">
    <property type="entry name" value="RIBULOSE-5-PHOSPHATE-3-EPIMERASE"/>
    <property type="match status" value="1"/>
</dbReference>
<dbReference type="InterPro" id="IPR011060">
    <property type="entry name" value="RibuloseP-bd_barrel"/>
</dbReference>
<evidence type="ECO:0000256" key="11">
    <source>
        <dbReference type="PIRNR" id="PIRNR001461"/>
    </source>
</evidence>
<comment type="pathway">
    <text evidence="10">Carbohydrate degradation.</text>
</comment>
<comment type="similarity">
    <text evidence="6 10 11">Belongs to the ribulose-phosphate 3-epimerase family.</text>
</comment>
<evidence type="ECO:0000256" key="12">
    <source>
        <dbReference type="PIRSR" id="PIRSR001461-1"/>
    </source>
</evidence>
<feature type="binding site" evidence="14">
    <location>
        <position position="178"/>
    </location>
    <ligand>
        <name>substrate</name>
    </ligand>
</feature>
<dbReference type="Pfam" id="PF00834">
    <property type="entry name" value="Ribul_P_3_epim"/>
    <property type="match status" value="1"/>
</dbReference>
<keyword evidence="8 10" id="KW-0479">Metal-binding</keyword>
<evidence type="ECO:0000256" key="3">
    <source>
        <dbReference type="ARBA" id="ARBA00001941"/>
    </source>
</evidence>
<dbReference type="FunCoup" id="R9T9Q8">
    <property type="interactions" value="192"/>
</dbReference>
<comment type="cofactor">
    <cofactor evidence="5">
        <name>Fe(2+)</name>
        <dbReference type="ChEBI" id="CHEBI:29033"/>
    </cofactor>
</comment>
<evidence type="ECO:0000256" key="9">
    <source>
        <dbReference type="ARBA" id="ARBA00023235"/>
    </source>
</evidence>
<dbReference type="EMBL" id="CP005934">
    <property type="protein sequence ID" value="AGN26108.1"/>
    <property type="molecule type" value="Genomic_DNA"/>
</dbReference>
<dbReference type="NCBIfam" id="TIGR01163">
    <property type="entry name" value="rpe"/>
    <property type="match status" value="1"/>
</dbReference>
<dbReference type="NCBIfam" id="NF004076">
    <property type="entry name" value="PRK05581.1-4"/>
    <property type="match status" value="1"/>
</dbReference>
<evidence type="ECO:0000256" key="4">
    <source>
        <dbReference type="ARBA" id="ARBA00001947"/>
    </source>
</evidence>
<evidence type="ECO:0000256" key="5">
    <source>
        <dbReference type="ARBA" id="ARBA00001954"/>
    </source>
</evidence>
<gene>
    <name evidence="10" type="primary">rpe</name>
    <name evidence="15" type="ORF">MMINT_07420</name>
</gene>
<feature type="binding site" evidence="10 13">
    <location>
        <position position="176"/>
    </location>
    <ligand>
        <name>a divalent metal cation</name>
        <dbReference type="ChEBI" id="CHEBI:60240"/>
    </ligand>
</feature>
<dbReference type="Gene3D" id="3.20.20.70">
    <property type="entry name" value="Aldolase class I"/>
    <property type="match status" value="1"/>
</dbReference>
<comment type="catalytic activity">
    <reaction evidence="1 10 11">
        <text>D-ribulose 5-phosphate = D-xylulose 5-phosphate</text>
        <dbReference type="Rhea" id="RHEA:13677"/>
        <dbReference type="ChEBI" id="CHEBI:57737"/>
        <dbReference type="ChEBI" id="CHEBI:58121"/>
        <dbReference type="EC" id="5.1.3.1"/>
    </reaction>
</comment>
<evidence type="ECO:0000256" key="2">
    <source>
        <dbReference type="ARBA" id="ARBA00001936"/>
    </source>
</evidence>
<comment type="cofactor">
    <cofactor evidence="2">
        <name>Mn(2+)</name>
        <dbReference type="ChEBI" id="CHEBI:29035"/>
    </cofactor>
</comment>
<dbReference type="InterPro" id="IPR026019">
    <property type="entry name" value="Ribul_P_3_epim"/>
</dbReference>
<keyword evidence="13" id="KW-0862">Zinc</keyword>
<feature type="binding site" evidence="10">
    <location>
        <begin position="176"/>
        <end position="178"/>
    </location>
    <ligand>
        <name>substrate</name>
    </ligand>
</feature>
<evidence type="ECO:0000256" key="6">
    <source>
        <dbReference type="ARBA" id="ARBA00009541"/>
    </source>
</evidence>
<dbReference type="GO" id="GO:0006098">
    <property type="term" value="P:pentose-phosphate shunt"/>
    <property type="evidence" value="ECO:0007669"/>
    <property type="project" value="UniProtKB-UniRule"/>
</dbReference>
<comment type="function">
    <text evidence="10">Catalyzes the reversible epimerization of D-ribulose 5-phosphate to D-xylulose 5-phosphate.</text>
</comment>
<keyword evidence="13" id="KW-0464">Manganese</keyword>
<evidence type="ECO:0000313" key="16">
    <source>
        <dbReference type="Proteomes" id="UP000014070"/>
    </source>
</evidence>
<dbReference type="HOGENOM" id="CLU_054856_2_1_2"/>
<dbReference type="STRING" id="1295009.MMINT_07420"/>
<dbReference type="SUPFAM" id="SSF51366">
    <property type="entry name" value="Ribulose-phoshate binding barrel"/>
    <property type="match status" value="1"/>
</dbReference>
<evidence type="ECO:0000256" key="13">
    <source>
        <dbReference type="PIRSR" id="PIRSR001461-2"/>
    </source>
</evidence>
<dbReference type="InterPro" id="IPR000056">
    <property type="entry name" value="Ribul_P_3_epim-like"/>
</dbReference>
<dbReference type="EC" id="5.1.3.1" evidence="7 10"/>
<feature type="binding site" evidence="10 14">
    <location>
        <position position="9"/>
    </location>
    <ligand>
        <name>substrate</name>
    </ligand>
</feature>
<keyword evidence="9 10" id="KW-0413">Isomerase</keyword>
<evidence type="ECO:0000256" key="7">
    <source>
        <dbReference type="ARBA" id="ARBA00013188"/>
    </source>
</evidence>
<comment type="cofactor">
    <cofactor evidence="4">
        <name>Zn(2+)</name>
        <dbReference type="ChEBI" id="CHEBI:29105"/>
    </cofactor>
</comment>
<proteinExistence type="inferred from homology"/>
<dbReference type="CDD" id="cd00429">
    <property type="entry name" value="RPE"/>
    <property type="match status" value="1"/>
</dbReference>
<dbReference type="AlphaFoldDB" id="R9T9Q8"/>
<dbReference type="HAMAP" id="MF_02227">
    <property type="entry name" value="RPE"/>
    <property type="match status" value="1"/>
</dbReference>
<keyword evidence="13" id="KW-0170">Cobalt</keyword>
<name>R9T9Q8_METII</name>
<feature type="active site" description="Proton acceptor" evidence="10 12">
    <location>
        <position position="36"/>
    </location>
</feature>
<dbReference type="PROSITE" id="PS01085">
    <property type="entry name" value="RIBUL_P_3_EPIMER_1"/>
    <property type="match status" value="1"/>
</dbReference>
<sequence length="217" mass="23813">MVMVKVAPSILSADFSRLGDEIKRLEREGADWIHIDVMDGVFVPNITIGQSVVKSLRPFTALPFDVHLMITKPERYVKEFADAGADYITFHQEACGCIPSVLDDIHSFGKKAGLSINPETPFNTIEPYMDKIDLLLIMTVHPGFGGQAFMSECLPKVAEARRLVDENGYCMEISVDGGINYNTGKTAVSTGASVLAAGSAIFKAPDMKMEISRWHDL</sequence>
<comment type="cofactor">
    <cofactor evidence="3">
        <name>Co(2+)</name>
        <dbReference type="ChEBI" id="CHEBI:48828"/>
    </cofactor>
</comment>
<dbReference type="KEGG" id="mer:MMINT_07420"/>